<feature type="signal peptide" evidence="3">
    <location>
        <begin position="1"/>
        <end position="18"/>
    </location>
</feature>
<evidence type="ECO:0000313" key="4">
    <source>
        <dbReference type="EMBL" id="KAJ1979176.1"/>
    </source>
</evidence>
<keyword evidence="2" id="KW-0472">Membrane</keyword>
<sequence length="257" mass="28696">MLALWLTRGAAVARLARATSPWLTLPHIRCYSVRSASKTVSQRVNVKHADDRSLVKIFEVPGASTMRSMKTYALVFLACTGWFGPYIFLTAGDRRNSAYFATVASVIPLFMAHMSSRRLVTRLWLISEANGKVPRPVQQLFAARPLRTKPNAATKSSSTAAGSPPTPTPAPSVLYPNQLLAVETLSWLGQSQVYTVHIKDFQVTTPRFRFTRWKFVPKKDANGRRLPPHLYFHADMADKVAELGTLQHQIRAIHGQL</sequence>
<keyword evidence="2" id="KW-0812">Transmembrane</keyword>
<reference evidence="4" key="1">
    <citation type="submission" date="2022-07" db="EMBL/GenBank/DDBJ databases">
        <title>Phylogenomic reconstructions and comparative analyses of Kickxellomycotina fungi.</title>
        <authorList>
            <person name="Reynolds N.K."/>
            <person name="Stajich J.E."/>
            <person name="Barry K."/>
            <person name="Grigoriev I.V."/>
            <person name="Crous P."/>
            <person name="Smith M.E."/>
        </authorList>
    </citation>
    <scope>NUCLEOTIDE SEQUENCE</scope>
    <source>
        <strain evidence="4">RSA 567</strain>
    </source>
</reference>
<evidence type="ECO:0000256" key="2">
    <source>
        <dbReference type="SAM" id="Phobius"/>
    </source>
</evidence>
<feature type="compositionally biased region" description="Low complexity" evidence="1">
    <location>
        <begin position="148"/>
        <end position="163"/>
    </location>
</feature>
<dbReference type="EMBL" id="JANBQB010000233">
    <property type="protein sequence ID" value="KAJ1979176.1"/>
    <property type="molecule type" value="Genomic_DNA"/>
</dbReference>
<accession>A0A9W8B359</accession>
<comment type="caution">
    <text evidence="4">The sequence shown here is derived from an EMBL/GenBank/DDBJ whole genome shotgun (WGS) entry which is preliminary data.</text>
</comment>
<dbReference type="Proteomes" id="UP001151582">
    <property type="component" value="Unassembled WGS sequence"/>
</dbReference>
<feature type="transmembrane region" description="Helical" evidence="2">
    <location>
        <begin position="97"/>
        <end position="114"/>
    </location>
</feature>
<evidence type="ECO:0000313" key="5">
    <source>
        <dbReference type="Proteomes" id="UP001151582"/>
    </source>
</evidence>
<name>A0A9W8B359_9FUNG</name>
<proteinExistence type="predicted"/>
<evidence type="ECO:0000256" key="1">
    <source>
        <dbReference type="SAM" id="MobiDB-lite"/>
    </source>
</evidence>
<dbReference type="AlphaFoldDB" id="A0A9W8B359"/>
<feature type="chain" id="PRO_5040827815" evidence="3">
    <location>
        <begin position="19"/>
        <end position="257"/>
    </location>
</feature>
<feature type="transmembrane region" description="Helical" evidence="2">
    <location>
        <begin position="72"/>
        <end position="91"/>
    </location>
</feature>
<keyword evidence="2" id="KW-1133">Transmembrane helix</keyword>
<protein>
    <submittedName>
        <fullName evidence="4">Uncharacterized protein</fullName>
    </submittedName>
</protein>
<gene>
    <name evidence="4" type="ORF">H4R34_002931</name>
</gene>
<feature type="region of interest" description="Disordered" evidence="1">
    <location>
        <begin position="148"/>
        <end position="169"/>
    </location>
</feature>
<keyword evidence="3" id="KW-0732">Signal</keyword>
<organism evidence="4 5">
    <name type="scientific">Dimargaris verticillata</name>
    <dbReference type="NCBI Taxonomy" id="2761393"/>
    <lineage>
        <taxon>Eukaryota</taxon>
        <taxon>Fungi</taxon>
        <taxon>Fungi incertae sedis</taxon>
        <taxon>Zoopagomycota</taxon>
        <taxon>Kickxellomycotina</taxon>
        <taxon>Dimargaritomycetes</taxon>
        <taxon>Dimargaritales</taxon>
        <taxon>Dimargaritaceae</taxon>
        <taxon>Dimargaris</taxon>
    </lineage>
</organism>
<dbReference type="OrthoDB" id="5564936at2759"/>
<keyword evidence="5" id="KW-1185">Reference proteome</keyword>
<evidence type="ECO:0000256" key="3">
    <source>
        <dbReference type="SAM" id="SignalP"/>
    </source>
</evidence>